<comment type="caution">
    <text evidence="4">The sequence shown here is derived from an EMBL/GenBank/DDBJ whole genome shotgun (WGS) entry which is preliminary data.</text>
</comment>
<evidence type="ECO:0000259" key="3">
    <source>
        <dbReference type="Pfam" id="PF00294"/>
    </source>
</evidence>
<feature type="domain" description="Carbohydrate kinase PfkB" evidence="3">
    <location>
        <begin position="3"/>
        <end position="287"/>
    </location>
</feature>
<dbReference type="GO" id="GO:0005829">
    <property type="term" value="C:cytosol"/>
    <property type="evidence" value="ECO:0007669"/>
    <property type="project" value="TreeGrafter"/>
</dbReference>
<dbReference type="EMBL" id="MFKU01000016">
    <property type="protein sequence ID" value="OGG48240.1"/>
    <property type="molecule type" value="Genomic_DNA"/>
</dbReference>
<evidence type="ECO:0000313" key="4">
    <source>
        <dbReference type="EMBL" id="OGG48240.1"/>
    </source>
</evidence>
<keyword evidence="2" id="KW-0418">Kinase</keyword>
<dbReference type="PANTHER" id="PTHR10584:SF157">
    <property type="entry name" value="SULFOFRUCTOSE KINASE"/>
    <property type="match status" value="1"/>
</dbReference>
<accession>A0A1F6CGZ5</accession>
<dbReference type="Gene3D" id="3.40.1190.20">
    <property type="match status" value="1"/>
</dbReference>
<evidence type="ECO:0000313" key="5">
    <source>
        <dbReference type="Proteomes" id="UP000178815"/>
    </source>
</evidence>
<dbReference type="PANTHER" id="PTHR10584">
    <property type="entry name" value="SUGAR KINASE"/>
    <property type="match status" value="1"/>
</dbReference>
<proteinExistence type="predicted"/>
<dbReference type="SUPFAM" id="SSF53613">
    <property type="entry name" value="Ribokinase-like"/>
    <property type="match status" value="1"/>
</dbReference>
<organism evidence="4 5">
    <name type="scientific">Candidatus Kaiserbacteria bacterium RIFCSPHIGHO2_01_FULL_53_31</name>
    <dbReference type="NCBI Taxonomy" id="1798481"/>
    <lineage>
        <taxon>Bacteria</taxon>
        <taxon>Candidatus Kaiseribacteriota</taxon>
    </lineage>
</organism>
<dbReference type="InterPro" id="IPR029056">
    <property type="entry name" value="Ribokinase-like"/>
</dbReference>
<dbReference type="AlphaFoldDB" id="A0A1F6CGZ5"/>
<dbReference type="PROSITE" id="PS00584">
    <property type="entry name" value="PFKB_KINASES_2"/>
    <property type="match status" value="1"/>
</dbReference>
<gene>
    <name evidence="4" type="ORF">A2678_01495</name>
</gene>
<name>A0A1F6CGZ5_9BACT</name>
<dbReference type="STRING" id="1798481.A2678_01495"/>
<keyword evidence="1" id="KW-0808">Transferase</keyword>
<reference evidence="4 5" key="1">
    <citation type="journal article" date="2016" name="Nat. Commun.">
        <title>Thousands of microbial genomes shed light on interconnected biogeochemical processes in an aquifer system.</title>
        <authorList>
            <person name="Anantharaman K."/>
            <person name="Brown C.T."/>
            <person name="Hug L.A."/>
            <person name="Sharon I."/>
            <person name="Castelle C.J."/>
            <person name="Probst A.J."/>
            <person name="Thomas B.C."/>
            <person name="Singh A."/>
            <person name="Wilkins M.J."/>
            <person name="Karaoz U."/>
            <person name="Brodie E.L."/>
            <person name="Williams K.H."/>
            <person name="Hubbard S.S."/>
            <person name="Banfield J.F."/>
        </authorList>
    </citation>
    <scope>NUCLEOTIDE SEQUENCE [LARGE SCALE GENOMIC DNA]</scope>
</reference>
<dbReference type="Pfam" id="PF00294">
    <property type="entry name" value="PfkB"/>
    <property type="match status" value="1"/>
</dbReference>
<dbReference type="GO" id="GO:0016301">
    <property type="term" value="F:kinase activity"/>
    <property type="evidence" value="ECO:0007669"/>
    <property type="project" value="UniProtKB-KW"/>
</dbReference>
<evidence type="ECO:0000256" key="2">
    <source>
        <dbReference type="ARBA" id="ARBA00022777"/>
    </source>
</evidence>
<dbReference type="Proteomes" id="UP000178815">
    <property type="component" value="Unassembled WGS sequence"/>
</dbReference>
<evidence type="ECO:0000256" key="1">
    <source>
        <dbReference type="ARBA" id="ARBA00022679"/>
    </source>
</evidence>
<sequence>MKKRILCLGSAALDNIYGVEKIPTGSAKVLAREFVQVGAGMAASAATAIVRLGGSAEFYGRIGNDPAGLIFLSDMRREGVWANGVRVVGGHQTQVSAIVVTPDCERVLYTYKDPHMPADPSWLPFDQIRKGYYDGCLVDVRWPEGAGAVLQAAKEAGVIGMLDADTAPNEDLEKLVPLASHVVFSKQALLAYTGNGLVAEALHIVSTDVNGFVGATIGWEGFLWMQDGGIHRVPSLQVQVVDTLAAGDVFHGAFILALVEGQPIRHAAHFACVAASLKCRTFGGRLGAPYREEVEQTLETF</sequence>
<dbReference type="InterPro" id="IPR011611">
    <property type="entry name" value="PfkB_dom"/>
</dbReference>
<dbReference type="InterPro" id="IPR002173">
    <property type="entry name" value="Carboh/pur_kinase_PfkB_CS"/>
</dbReference>
<protein>
    <recommendedName>
        <fullName evidence="3">Carbohydrate kinase PfkB domain-containing protein</fullName>
    </recommendedName>
</protein>